<dbReference type="OrthoDB" id="515692at2759"/>
<dbReference type="EMBL" id="JAGSXJ010000016">
    <property type="protein sequence ID" value="KAH6684916.1"/>
    <property type="molecule type" value="Genomic_DNA"/>
</dbReference>
<accession>A0A9P9A741</accession>
<proteinExistence type="predicted"/>
<dbReference type="InterPro" id="IPR056632">
    <property type="entry name" value="DUF7730"/>
</dbReference>
<gene>
    <name evidence="3" type="ORF">F5X68DRAFT_262796</name>
</gene>
<evidence type="ECO:0000259" key="2">
    <source>
        <dbReference type="Pfam" id="PF24864"/>
    </source>
</evidence>
<feature type="compositionally biased region" description="Polar residues" evidence="1">
    <location>
        <begin position="17"/>
        <end position="33"/>
    </location>
</feature>
<dbReference type="PANTHER" id="PTHR38790:SF4">
    <property type="entry name" value="2EXR DOMAIN-CONTAINING PROTEIN"/>
    <property type="match status" value="1"/>
</dbReference>
<evidence type="ECO:0000313" key="3">
    <source>
        <dbReference type="EMBL" id="KAH6684916.1"/>
    </source>
</evidence>
<dbReference type="AlphaFoldDB" id="A0A9P9A741"/>
<keyword evidence="4" id="KW-1185">Reference proteome</keyword>
<reference evidence="3" key="1">
    <citation type="journal article" date="2021" name="Nat. Commun.">
        <title>Genetic determinants of endophytism in the Arabidopsis root mycobiome.</title>
        <authorList>
            <person name="Mesny F."/>
            <person name="Miyauchi S."/>
            <person name="Thiergart T."/>
            <person name="Pickel B."/>
            <person name="Atanasova L."/>
            <person name="Karlsson M."/>
            <person name="Huettel B."/>
            <person name="Barry K.W."/>
            <person name="Haridas S."/>
            <person name="Chen C."/>
            <person name="Bauer D."/>
            <person name="Andreopoulos W."/>
            <person name="Pangilinan J."/>
            <person name="LaButti K."/>
            <person name="Riley R."/>
            <person name="Lipzen A."/>
            <person name="Clum A."/>
            <person name="Drula E."/>
            <person name="Henrissat B."/>
            <person name="Kohler A."/>
            <person name="Grigoriev I.V."/>
            <person name="Martin F.M."/>
            <person name="Hacquard S."/>
        </authorList>
    </citation>
    <scope>NUCLEOTIDE SEQUENCE</scope>
    <source>
        <strain evidence="3">MPI-SDFR-AT-0117</strain>
    </source>
</reference>
<dbReference type="Proteomes" id="UP000770015">
    <property type="component" value="Unassembled WGS sequence"/>
</dbReference>
<evidence type="ECO:0000313" key="4">
    <source>
        <dbReference type="Proteomes" id="UP000770015"/>
    </source>
</evidence>
<protein>
    <recommendedName>
        <fullName evidence="2">DUF7730 domain-containing protein</fullName>
    </recommendedName>
</protein>
<organism evidence="3 4">
    <name type="scientific">Plectosphaerella plurivora</name>
    <dbReference type="NCBI Taxonomy" id="936078"/>
    <lineage>
        <taxon>Eukaryota</taxon>
        <taxon>Fungi</taxon>
        <taxon>Dikarya</taxon>
        <taxon>Ascomycota</taxon>
        <taxon>Pezizomycotina</taxon>
        <taxon>Sordariomycetes</taxon>
        <taxon>Hypocreomycetidae</taxon>
        <taxon>Glomerellales</taxon>
        <taxon>Plectosphaerellaceae</taxon>
        <taxon>Plectosphaerella</taxon>
    </lineage>
</organism>
<name>A0A9P9A741_9PEZI</name>
<sequence length="382" mass="42912">MAKLKKWFQDHFASPKPTGQSPETTKTKTSSNPPFLPSVRPRPLTPSSVTPQPSTCALFTKLPAHIRHDILIAAFGNRTIHVNLEFSHPRPPPDAKRRHHARIAPLRNEHLLPKSDMAWRWNGSICHRQAPQYAPAGEDACLLFQAVWLDGCMTGTSINTHCDLYGGTWPNKCHIGIVGFLQSCKQAYTEAMDVLYGTNCFHFSGETLLSNLPRFTLPHRLAAISSMEMAVASQLSISDEGTWSHDMAPLKTILDTLAQHAPGLRELRLSLLFNDNNGSRVLEETNTFALLDGFFDVMNRRLETTRVELEFPAFRACPTRQVDEDPLEKKIEKSRAWRNLARYPRPPLQLLSEDNEGREVPSVGYWLVQGDPGRGPDMITCS</sequence>
<feature type="region of interest" description="Disordered" evidence="1">
    <location>
        <begin position="1"/>
        <end position="51"/>
    </location>
</feature>
<feature type="domain" description="DUF7730" evidence="2">
    <location>
        <begin position="162"/>
        <end position="298"/>
    </location>
</feature>
<comment type="caution">
    <text evidence="3">The sequence shown here is derived from an EMBL/GenBank/DDBJ whole genome shotgun (WGS) entry which is preliminary data.</text>
</comment>
<dbReference type="Pfam" id="PF24864">
    <property type="entry name" value="DUF7730"/>
    <property type="match status" value="1"/>
</dbReference>
<dbReference type="PANTHER" id="PTHR38790">
    <property type="entry name" value="2EXR DOMAIN-CONTAINING PROTEIN-RELATED"/>
    <property type="match status" value="1"/>
</dbReference>
<evidence type="ECO:0000256" key="1">
    <source>
        <dbReference type="SAM" id="MobiDB-lite"/>
    </source>
</evidence>